<evidence type="ECO:0000256" key="1">
    <source>
        <dbReference type="SAM" id="SignalP"/>
    </source>
</evidence>
<dbReference type="PANTHER" id="PTHR19328:SF75">
    <property type="entry name" value="ALDOSE SUGAR DEHYDROGENASE YLII"/>
    <property type="match status" value="1"/>
</dbReference>
<dbReference type="InterPro" id="IPR012938">
    <property type="entry name" value="Glc/Sorbosone_DH"/>
</dbReference>
<accession>A0A4R3N5G7</accession>
<comment type="caution">
    <text evidence="3">The sequence shown here is derived from an EMBL/GenBank/DDBJ whole genome shotgun (WGS) entry which is preliminary data.</text>
</comment>
<reference evidence="3 4" key="1">
    <citation type="submission" date="2019-03" db="EMBL/GenBank/DDBJ databases">
        <title>Genomic Encyclopedia of Type Strains, Phase IV (KMG-IV): sequencing the most valuable type-strain genomes for metagenomic binning, comparative biology and taxonomic classification.</title>
        <authorList>
            <person name="Goeker M."/>
        </authorList>
    </citation>
    <scope>NUCLEOTIDE SEQUENCE [LARGE SCALE GENOMIC DNA]</scope>
    <source>
        <strain evidence="3 4">DSM 13587</strain>
    </source>
</reference>
<evidence type="ECO:0000259" key="2">
    <source>
        <dbReference type="Pfam" id="PF07995"/>
    </source>
</evidence>
<protein>
    <submittedName>
        <fullName evidence="3">Glucose/arabinose dehydrogenase</fullName>
    </submittedName>
</protein>
<keyword evidence="1" id="KW-0732">Signal</keyword>
<dbReference type="SUPFAM" id="SSF50952">
    <property type="entry name" value="Soluble quinoprotein glucose dehydrogenase"/>
    <property type="match status" value="1"/>
</dbReference>
<feature type="domain" description="Glucose/Sorbosone dehydrogenase" evidence="2">
    <location>
        <begin position="48"/>
        <end position="382"/>
    </location>
</feature>
<dbReference type="EMBL" id="SMAO01000001">
    <property type="protein sequence ID" value="TCT24004.1"/>
    <property type="molecule type" value="Genomic_DNA"/>
</dbReference>
<name>A0A4R3N5G7_9GAMM</name>
<sequence length="388" mass="42613">MTPRLAMLLPLLCWIPLAHCGPVPGAIEPTGDVPEASGWRAEVIVSGLEHPWSIAWLPDGSALITERPGQLRLLRDGVLDPKPISGVPRVLAQGQGGLLDVLPHPDFAANRLIYLIYAAGTQDANRTTLARARLDGSRLENLEVIFQNADAKSGGQHFGSRLLWLPDKSLLMSIGDGGNPPLAFDGGNIRDQAQRLGTHFGKILRLREDGRPVPRNPFSQQRGTRPEIYTYGHRNIQGLALDPVSGRVWATEHGSRGGDELNRIEVGRNYGWPLVTYSMEYWGSRIADETSRPGIAEPTVVWTPSKAPSGLAFYTGDRYPQWQGDLFSGALKFGQIRRIDLDGMRVVGEQKLTIGQRVRDVRQGPDGYLYVLTDEPSGALLRILTEEG</sequence>
<dbReference type="InterPro" id="IPR011042">
    <property type="entry name" value="6-blade_b-propeller_TolB-like"/>
</dbReference>
<evidence type="ECO:0000313" key="3">
    <source>
        <dbReference type="EMBL" id="TCT24004.1"/>
    </source>
</evidence>
<dbReference type="InterPro" id="IPR011041">
    <property type="entry name" value="Quinoprot_gluc/sorb_DH_b-prop"/>
</dbReference>
<keyword evidence="4" id="KW-1185">Reference proteome</keyword>
<organism evidence="3 4">
    <name type="scientific">Thiobaca trueperi</name>
    <dbReference type="NCBI Taxonomy" id="127458"/>
    <lineage>
        <taxon>Bacteria</taxon>
        <taxon>Pseudomonadati</taxon>
        <taxon>Pseudomonadota</taxon>
        <taxon>Gammaproteobacteria</taxon>
        <taxon>Chromatiales</taxon>
        <taxon>Chromatiaceae</taxon>
        <taxon>Thiobaca</taxon>
    </lineage>
</organism>
<dbReference type="PANTHER" id="PTHR19328">
    <property type="entry name" value="HEDGEHOG-INTERACTING PROTEIN"/>
    <property type="match status" value="1"/>
</dbReference>
<dbReference type="Pfam" id="PF07995">
    <property type="entry name" value="GSDH"/>
    <property type="match status" value="1"/>
</dbReference>
<dbReference type="RefSeq" id="WP_132975081.1">
    <property type="nucleotide sequence ID" value="NZ_SMAO01000001.1"/>
</dbReference>
<gene>
    <name evidence="3" type="ORF">EDC35_101321</name>
</gene>
<proteinExistence type="predicted"/>
<dbReference type="Gene3D" id="2.120.10.30">
    <property type="entry name" value="TolB, C-terminal domain"/>
    <property type="match status" value="1"/>
</dbReference>
<feature type="chain" id="PRO_5020261616" evidence="1">
    <location>
        <begin position="21"/>
        <end position="388"/>
    </location>
</feature>
<evidence type="ECO:0000313" key="4">
    <source>
        <dbReference type="Proteomes" id="UP000295717"/>
    </source>
</evidence>
<dbReference type="Proteomes" id="UP000295717">
    <property type="component" value="Unassembled WGS sequence"/>
</dbReference>
<feature type="signal peptide" evidence="1">
    <location>
        <begin position="1"/>
        <end position="20"/>
    </location>
</feature>
<dbReference type="AlphaFoldDB" id="A0A4R3N5G7"/>
<dbReference type="OrthoDB" id="9770043at2"/>